<feature type="transmembrane region" description="Helical" evidence="5">
    <location>
        <begin position="112"/>
        <end position="134"/>
    </location>
</feature>
<keyword evidence="1" id="KW-0805">Transcription regulation</keyword>
<comment type="caution">
    <text evidence="7">The sequence shown here is derived from an EMBL/GenBank/DDBJ whole genome shotgun (WGS) entry which is preliminary data.</text>
</comment>
<evidence type="ECO:0000256" key="2">
    <source>
        <dbReference type="ARBA" id="ARBA00023125"/>
    </source>
</evidence>
<dbReference type="InterPro" id="IPR000792">
    <property type="entry name" value="Tscrpt_reg_LuxR_C"/>
</dbReference>
<organism evidence="7 8">
    <name type="scientific">Sphingobium soli</name>
    <dbReference type="NCBI Taxonomy" id="1591116"/>
    <lineage>
        <taxon>Bacteria</taxon>
        <taxon>Pseudomonadati</taxon>
        <taxon>Pseudomonadota</taxon>
        <taxon>Alphaproteobacteria</taxon>
        <taxon>Sphingomonadales</taxon>
        <taxon>Sphingomonadaceae</taxon>
        <taxon>Sphingobium</taxon>
    </lineage>
</organism>
<dbReference type="Proteomes" id="UP001198830">
    <property type="component" value="Unassembled WGS sequence"/>
</dbReference>
<gene>
    <name evidence="7" type="ORF">LL253_08290</name>
</gene>
<evidence type="ECO:0000256" key="5">
    <source>
        <dbReference type="SAM" id="Phobius"/>
    </source>
</evidence>
<keyword evidence="3" id="KW-0804">Transcription</keyword>
<dbReference type="InterPro" id="IPR036388">
    <property type="entry name" value="WH-like_DNA-bd_sf"/>
</dbReference>
<dbReference type="CDD" id="cd06170">
    <property type="entry name" value="LuxR_C_like"/>
    <property type="match status" value="1"/>
</dbReference>
<evidence type="ECO:0000313" key="8">
    <source>
        <dbReference type="Proteomes" id="UP001198830"/>
    </source>
</evidence>
<dbReference type="PROSITE" id="PS50043">
    <property type="entry name" value="HTH_LUXR_2"/>
    <property type="match status" value="1"/>
</dbReference>
<keyword evidence="5" id="KW-0472">Membrane</keyword>
<feature type="region of interest" description="Disordered" evidence="4">
    <location>
        <begin position="68"/>
        <end position="88"/>
    </location>
</feature>
<feature type="domain" description="HTH luxR-type" evidence="6">
    <location>
        <begin position="5"/>
        <end position="70"/>
    </location>
</feature>
<evidence type="ECO:0000256" key="4">
    <source>
        <dbReference type="SAM" id="MobiDB-lite"/>
    </source>
</evidence>
<dbReference type="InterPro" id="IPR016032">
    <property type="entry name" value="Sig_transdc_resp-reg_C-effctor"/>
</dbReference>
<dbReference type="PANTHER" id="PTHR44688:SF16">
    <property type="entry name" value="DNA-BINDING TRANSCRIPTIONAL ACTIVATOR DEVR_DOSR"/>
    <property type="match status" value="1"/>
</dbReference>
<keyword evidence="2" id="KW-0238">DNA-binding</keyword>
<dbReference type="PRINTS" id="PR00038">
    <property type="entry name" value="HTHLUXR"/>
</dbReference>
<sequence length="260" mass="28089">MSSRVEEAVLALTEKEKQTLRLMVRGHDAKSIARSLGLSVHTINERLRDARRKLAVSSSREAARMLLDVEGAGEASRPPENLGDSEIRDDAARAPGDEQAALMDGAGRATRLPMILTGVMLMTLILGLLAMTTLSPDGATTQPAATQAQAPQDAELVQKARDFLTLVDAGRWDESYRLFGPAFRKLNTPQVWASVSDKVRVPLGAVSSRQFLSQQELPAPPAGYTVIKFRTDFAAKPNAVETVTLEQGDAGWQVVGVTIE</sequence>
<dbReference type="Gene3D" id="1.10.10.10">
    <property type="entry name" value="Winged helix-like DNA-binding domain superfamily/Winged helix DNA-binding domain"/>
    <property type="match status" value="1"/>
</dbReference>
<keyword evidence="8" id="KW-1185">Reference proteome</keyword>
<dbReference type="InterPro" id="IPR025091">
    <property type="entry name" value="DUF4019"/>
</dbReference>
<accession>A0ABS8H2D1</accession>
<evidence type="ECO:0000256" key="1">
    <source>
        <dbReference type="ARBA" id="ARBA00023015"/>
    </source>
</evidence>
<dbReference type="RefSeq" id="WP_228227012.1">
    <property type="nucleotide sequence ID" value="NZ_JAJGNP010000005.1"/>
</dbReference>
<reference evidence="7 8" key="1">
    <citation type="submission" date="2021-10" db="EMBL/GenBank/DDBJ databases">
        <title>The diversity and Nitrogen Metabolism of Culturable Nitrate-Utilizing Bacteria Within the Oxygen Minimum Zone of the Changjiang (Yangtze River)Estuary.</title>
        <authorList>
            <person name="Zhang D."/>
            <person name="Zheng J."/>
            <person name="Liu S."/>
            <person name="He W."/>
        </authorList>
    </citation>
    <scope>NUCLEOTIDE SEQUENCE [LARGE SCALE GENOMIC DNA]</scope>
    <source>
        <strain evidence="7 8">FXH275-2</strain>
    </source>
</reference>
<evidence type="ECO:0000256" key="3">
    <source>
        <dbReference type="ARBA" id="ARBA00023163"/>
    </source>
</evidence>
<keyword evidence="5" id="KW-1133">Transmembrane helix</keyword>
<dbReference type="Pfam" id="PF13211">
    <property type="entry name" value="DUF4019"/>
    <property type="match status" value="1"/>
</dbReference>
<dbReference type="Pfam" id="PF00196">
    <property type="entry name" value="GerE"/>
    <property type="match status" value="1"/>
</dbReference>
<protein>
    <submittedName>
        <fullName evidence="7">DUF4019 domain-containing protein</fullName>
    </submittedName>
</protein>
<dbReference type="SUPFAM" id="SSF46894">
    <property type="entry name" value="C-terminal effector domain of the bipartite response regulators"/>
    <property type="match status" value="1"/>
</dbReference>
<evidence type="ECO:0000259" key="6">
    <source>
        <dbReference type="PROSITE" id="PS50043"/>
    </source>
</evidence>
<dbReference type="PANTHER" id="PTHR44688">
    <property type="entry name" value="DNA-BINDING TRANSCRIPTIONAL ACTIVATOR DEVR_DOSR"/>
    <property type="match status" value="1"/>
</dbReference>
<keyword evidence="5" id="KW-0812">Transmembrane</keyword>
<proteinExistence type="predicted"/>
<dbReference type="EMBL" id="JAJGNP010000005">
    <property type="protein sequence ID" value="MCC4232689.1"/>
    <property type="molecule type" value="Genomic_DNA"/>
</dbReference>
<name>A0ABS8H2D1_9SPHN</name>
<dbReference type="SMART" id="SM00421">
    <property type="entry name" value="HTH_LUXR"/>
    <property type="match status" value="1"/>
</dbReference>
<evidence type="ECO:0000313" key="7">
    <source>
        <dbReference type="EMBL" id="MCC4232689.1"/>
    </source>
</evidence>